<organism evidence="1">
    <name type="scientific">Rhizophora mucronata</name>
    <name type="common">Asiatic mangrove</name>
    <dbReference type="NCBI Taxonomy" id="61149"/>
    <lineage>
        <taxon>Eukaryota</taxon>
        <taxon>Viridiplantae</taxon>
        <taxon>Streptophyta</taxon>
        <taxon>Embryophyta</taxon>
        <taxon>Tracheophyta</taxon>
        <taxon>Spermatophyta</taxon>
        <taxon>Magnoliopsida</taxon>
        <taxon>eudicotyledons</taxon>
        <taxon>Gunneridae</taxon>
        <taxon>Pentapetalae</taxon>
        <taxon>rosids</taxon>
        <taxon>fabids</taxon>
        <taxon>Malpighiales</taxon>
        <taxon>Rhizophoraceae</taxon>
        <taxon>Rhizophora</taxon>
    </lineage>
</organism>
<name>A0A2P2NAK5_RHIMU</name>
<proteinExistence type="predicted"/>
<dbReference type="EMBL" id="GGEC01059027">
    <property type="protein sequence ID" value="MBX39511.1"/>
    <property type="molecule type" value="Transcribed_RNA"/>
</dbReference>
<evidence type="ECO:0000313" key="1">
    <source>
        <dbReference type="EMBL" id="MBX39511.1"/>
    </source>
</evidence>
<protein>
    <submittedName>
        <fullName evidence="1">Uncharacterized protein</fullName>
    </submittedName>
</protein>
<accession>A0A2P2NAK5</accession>
<dbReference type="AlphaFoldDB" id="A0A2P2NAK5"/>
<reference evidence="1" key="1">
    <citation type="submission" date="2018-02" db="EMBL/GenBank/DDBJ databases">
        <title>Rhizophora mucronata_Transcriptome.</title>
        <authorList>
            <person name="Meera S.P."/>
            <person name="Sreeshan A."/>
            <person name="Augustine A."/>
        </authorList>
    </citation>
    <scope>NUCLEOTIDE SEQUENCE</scope>
    <source>
        <tissue evidence="1">Leaf</tissue>
    </source>
</reference>
<sequence>MDNLFFLSLEHLTPILQLDQIASTSILVSCHSSHLFSKINLVFFMSNYN</sequence>